<feature type="transmembrane region" description="Helical" evidence="6">
    <location>
        <begin position="21"/>
        <end position="41"/>
    </location>
</feature>
<sequence>MEKQPNKEPISEEQKNKRNQSISILVFSVLIMALAAVAITSDLNKIKDFISQAGAWGIVLSILLYAVLGITLIPSEPITLFIGALFGPVLATLISWVGNTIAAFIEYYIGNHIGSATNFEEKKEKLPFGLGKMKVDHPLFLIGGRMIPGYGPKVVSMMAGIYRVPLLRYLWTTAVPIFFGSVIFAFGGAGIGALTHVK</sequence>
<evidence type="ECO:0000256" key="2">
    <source>
        <dbReference type="ARBA" id="ARBA00022475"/>
    </source>
</evidence>
<evidence type="ECO:0000256" key="4">
    <source>
        <dbReference type="ARBA" id="ARBA00022989"/>
    </source>
</evidence>
<reference evidence="8" key="1">
    <citation type="submission" date="2019-08" db="EMBL/GenBank/DDBJ databases">
        <authorList>
            <person name="Kucharzyk K."/>
            <person name="Murdoch R.W."/>
            <person name="Higgins S."/>
            <person name="Loffler F."/>
        </authorList>
    </citation>
    <scope>NUCLEOTIDE SEQUENCE</scope>
</reference>
<evidence type="ECO:0000313" key="8">
    <source>
        <dbReference type="EMBL" id="MPM58570.1"/>
    </source>
</evidence>
<dbReference type="InterPro" id="IPR015414">
    <property type="entry name" value="TMEM64"/>
</dbReference>
<dbReference type="EMBL" id="VSSQ01016835">
    <property type="protein sequence ID" value="MPM58570.1"/>
    <property type="molecule type" value="Genomic_DNA"/>
</dbReference>
<evidence type="ECO:0000259" key="7">
    <source>
        <dbReference type="Pfam" id="PF09335"/>
    </source>
</evidence>
<feature type="transmembrane region" description="Helical" evidence="6">
    <location>
        <begin position="53"/>
        <end position="73"/>
    </location>
</feature>
<dbReference type="Pfam" id="PF09335">
    <property type="entry name" value="VTT_dom"/>
    <property type="match status" value="1"/>
</dbReference>
<keyword evidence="3 6" id="KW-0812">Transmembrane</keyword>
<proteinExistence type="predicted"/>
<dbReference type="AlphaFoldDB" id="A0A645AZF6"/>
<evidence type="ECO:0000256" key="6">
    <source>
        <dbReference type="SAM" id="Phobius"/>
    </source>
</evidence>
<name>A0A645AZF6_9ZZZZ</name>
<accession>A0A645AZF6</accession>
<feature type="transmembrane region" description="Helical" evidence="6">
    <location>
        <begin position="80"/>
        <end position="105"/>
    </location>
</feature>
<dbReference type="GO" id="GO:0005886">
    <property type="term" value="C:plasma membrane"/>
    <property type="evidence" value="ECO:0007669"/>
    <property type="project" value="UniProtKB-SubCell"/>
</dbReference>
<comment type="caution">
    <text evidence="8">The sequence shown here is derived from an EMBL/GenBank/DDBJ whole genome shotgun (WGS) entry which is preliminary data.</text>
</comment>
<evidence type="ECO:0000256" key="5">
    <source>
        <dbReference type="ARBA" id="ARBA00023136"/>
    </source>
</evidence>
<keyword evidence="4 6" id="KW-1133">Transmembrane helix</keyword>
<feature type="domain" description="VTT" evidence="7">
    <location>
        <begin position="73"/>
        <end position="189"/>
    </location>
</feature>
<dbReference type="PANTHER" id="PTHR12677:SF59">
    <property type="entry name" value="GOLGI APPARATUS MEMBRANE PROTEIN TVP38-RELATED"/>
    <property type="match status" value="1"/>
</dbReference>
<keyword evidence="5 6" id="KW-0472">Membrane</keyword>
<evidence type="ECO:0000256" key="3">
    <source>
        <dbReference type="ARBA" id="ARBA00022692"/>
    </source>
</evidence>
<feature type="transmembrane region" description="Helical" evidence="6">
    <location>
        <begin position="169"/>
        <end position="194"/>
    </location>
</feature>
<evidence type="ECO:0000256" key="1">
    <source>
        <dbReference type="ARBA" id="ARBA00004651"/>
    </source>
</evidence>
<keyword evidence="2" id="KW-1003">Cell membrane</keyword>
<organism evidence="8">
    <name type="scientific">bioreactor metagenome</name>
    <dbReference type="NCBI Taxonomy" id="1076179"/>
    <lineage>
        <taxon>unclassified sequences</taxon>
        <taxon>metagenomes</taxon>
        <taxon>ecological metagenomes</taxon>
    </lineage>
</organism>
<protein>
    <recommendedName>
        <fullName evidence="7">VTT domain-containing protein</fullName>
    </recommendedName>
</protein>
<dbReference type="PANTHER" id="PTHR12677">
    <property type="entry name" value="GOLGI APPARATUS MEMBRANE PROTEIN TVP38-RELATED"/>
    <property type="match status" value="1"/>
</dbReference>
<gene>
    <name evidence="8" type="ORF">SDC9_105401</name>
</gene>
<comment type="subcellular location">
    <subcellularLocation>
        <location evidence="1">Cell membrane</location>
        <topology evidence="1">Multi-pass membrane protein</topology>
    </subcellularLocation>
</comment>
<dbReference type="InterPro" id="IPR032816">
    <property type="entry name" value="VTT_dom"/>
</dbReference>